<evidence type="ECO:0000256" key="13">
    <source>
        <dbReference type="ARBA" id="ARBA00078545"/>
    </source>
</evidence>
<dbReference type="Proteomes" id="UP000266861">
    <property type="component" value="Unassembled WGS sequence"/>
</dbReference>
<dbReference type="PANTHER" id="PTHR10314">
    <property type="entry name" value="CYSTATHIONINE BETA-SYNTHASE"/>
    <property type="match status" value="1"/>
</dbReference>
<evidence type="ECO:0000313" key="17">
    <source>
        <dbReference type="EMBL" id="RHZ78304.1"/>
    </source>
</evidence>
<evidence type="ECO:0000256" key="4">
    <source>
        <dbReference type="ARBA" id="ARBA00012681"/>
    </source>
</evidence>
<dbReference type="GO" id="GO:0005741">
    <property type="term" value="C:mitochondrial outer membrane"/>
    <property type="evidence" value="ECO:0007669"/>
    <property type="project" value="UniProtKB-SubCell"/>
</dbReference>
<evidence type="ECO:0000256" key="11">
    <source>
        <dbReference type="ARBA" id="ARBA00023136"/>
    </source>
</evidence>
<dbReference type="InterPro" id="IPR001926">
    <property type="entry name" value="TrpB-like_PALP"/>
</dbReference>
<comment type="subcellular location">
    <subcellularLocation>
        <location evidence="2">Mitochondrion outer membrane</location>
        <topology evidence="2">Single-pass membrane protein</topology>
    </subcellularLocation>
</comment>
<name>A0A397IYX6_9GLOM</name>
<comment type="similarity">
    <text evidence="3">Belongs to the cysteine synthase/cystathionine beta-synthase family.</text>
</comment>
<proteinExistence type="inferred from homology"/>
<keyword evidence="11 15" id="KW-0472">Membrane</keyword>
<keyword evidence="18" id="KW-1185">Reference proteome</keyword>
<evidence type="ECO:0000256" key="10">
    <source>
        <dbReference type="ARBA" id="ARBA00023128"/>
    </source>
</evidence>
<evidence type="ECO:0000256" key="5">
    <source>
        <dbReference type="ARBA" id="ARBA00022679"/>
    </source>
</evidence>
<evidence type="ECO:0000256" key="2">
    <source>
        <dbReference type="ARBA" id="ARBA00004572"/>
    </source>
</evidence>
<evidence type="ECO:0000256" key="14">
    <source>
        <dbReference type="SAM" id="MobiDB-lite"/>
    </source>
</evidence>
<dbReference type="GO" id="GO:0006535">
    <property type="term" value="P:cysteine biosynthetic process from serine"/>
    <property type="evidence" value="ECO:0007669"/>
    <property type="project" value="InterPro"/>
</dbReference>
<feature type="domain" description="Tryptophan synthase beta chain-like PALP" evidence="16">
    <location>
        <begin position="60"/>
        <end position="396"/>
    </location>
</feature>
<evidence type="ECO:0000256" key="7">
    <source>
        <dbReference type="ARBA" id="ARBA00022787"/>
    </source>
</evidence>
<dbReference type="FunFam" id="3.40.50.1100:FF:000049">
    <property type="entry name" value="Cysteine synthase, putative"/>
    <property type="match status" value="1"/>
</dbReference>
<dbReference type="PROSITE" id="PS00901">
    <property type="entry name" value="CYS_SYNTHASE"/>
    <property type="match status" value="1"/>
</dbReference>
<evidence type="ECO:0000313" key="18">
    <source>
        <dbReference type="Proteomes" id="UP000266861"/>
    </source>
</evidence>
<evidence type="ECO:0000256" key="12">
    <source>
        <dbReference type="ARBA" id="ARBA00047931"/>
    </source>
</evidence>
<dbReference type="AlphaFoldDB" id="A0A397IYX6"/>
<dbReference type="Gene3D" id="3.40.50.1100">
    <property type="match status" value="2"/>
</dbReference>
<evidence type="ECO:0000256" key="9">
    <source>
        <dbReference type="ARBA" id="ARBA00022989"/>
    </source>
</evidence>
<accession>A0A397IYX6</accession>
<dbReference type="InterPro" id="IPR036052">
    <property type="entry name" value="TrpB-like_PALP_sf"/>
</dbReference>
<reference evidence="17 18" key="1">
    <citation type="submission" date="2018-08" db="EMBL/GenBank/DDBJ databases">
        <title>Genome and evolution of the arbuscular mycorrhizal fungus Diversispora epigaea (formerly Glomus versiforme) and its bacterial endosymbionts.</title>
        <authorList>
            <person name="Sun X."/>
            <person name="Fei Z."/>
            <person name="Harrison M."/>
        </authorList>
    </citation>
    <scope>NUCLEOTIDE SEQUENCE [LARGE SCALE GENOMIC DNA]</scope>
    <source>
        <strain evidence="17 18">IT104</strain>
    </source>
</reference>
<dbReference type="EMBL" id="PQFF01000156">
    <property type="protein sequence ID" value="RHZ78304.1"/>
    <property type="molecule type" value="Genomic_DNA"/>
</dbReference>
<feature type="region of interest" description="Disordered" evidence="14">
    <location>
        <begin position="195"/>
        <end position="223"/>
    </location>
</feature>
<keyword evidence="5" id="KW-0808">Transferase</keyword>
<evidence type="ECO:0000259" key="16">
    <source>
        <dbReference type="Pfam" id="PF00291"/>
    </source>
</evidence>
<keyword evidence="10" id="KW-0496">Mitochondrion</keyword>
<protein>
    <recommendedName>
        <fullName evidence="4">cysteine synthase</fullName>
        <ecNumber evidence="4">2.5.1.47</ecNumber>
    </recommendedName>
    <alternativeName>
        <fullName evidence="13">Cysteine synthase-like protein</fullName>
    </alternativeName>
</protein>
<comment type="caution">
    <text evidence="17">The sequence shown here is derived from an EMBL/GenBank/DDBJ whole genome shotgun (WGS) entry which is preliminary data.</text>
</comment>
<dbReference type="EC" id="2.5.1.47" evidence="4"/>
<evidence type="ECO:0000256" key="6">
    <source>
        <dbReference type="ARBA" id="ARBA00022692"/>
    </source>
</evidence>
<dbReference type="InterPro" id="IPR001216">
    <property type="entry name" value="P-phosphate_BS"/>
</dbReference>
<feature type="compositionally biased region" description="Basic and acidic residues" evidence="14">
    <location>
        <begin position="195"/>
        <end position="211"/>
    </location>
</feature>
<comment type="cofactor">
    <cofactor evidence="1">
        <name>pyridoxal 5'-phosphate</name>
        <dbReference type="ChEBI" id="CHEBI:597326"/>
    </cofactor>
</comment>
<dbReference type="STRING" id="1348612.A0A397IYX6"/>
<dbReference type="SUPFAM" id="SSF53686">
    <property type="entry name" value="Tryptophan synthase beta subunit-like PLP-dependent enzymes"/>
    <property type="match status" value="1"/>
</dbReference>
<comment type="catalytic activity">
    <reaction evidence="12">
        <text>O-acetyl-L-serine + hydrogen sulfide = L-cysteine + acetate</text>
        <dbReference type="Rhea" id="RHEA:14829"/>
        <dbReference type="ChEBI" id="CHEBI:29919"/>
        <dbReference type="ChEBI" id="CHEBI:30089"/>
        <dbReference type="ChEBI" id="CHEBI:35235"/>
        <dbReference type="ChEBI" id="CHEBI:58340"/>
        <dbReference type="EC" id="2.5.1.47"/>
    </reaction>
</comment>
<dbReference type="Pfam" id="PF00291">
    <property type="entry name" value="PALP"/>
    <property type="match status" value="1"/>
</dbReference>
<keyword evidence="7" id="KW-1000">Mitochondrion outer membrane</keyword>
<keyword evidence="8" id="KW-0663">Pyridoxal phosphate</keyword>
<keyword evidence="9 15" id="KW-1133">Transmembrane helix</keyword>
<dbReference type="FunFam" id="3.40.50.1100:FF:000096">
    <property type="entry name" value="Related to cysteine synthase"/>
    <property type="match status" value="1"/>
</dbReference>
<feature type="transmembrane region" description="Helical" evidence="15">
    <location>
        <begin position="12"/>
        <end position="35"/>
    </location>
</feature>
<sequence length="428" mass="47110">MMKTGGKPWQTTSLLIGLILGVIVTVSTNSIINWIKSKYVDNKKKDPSFVRSIEITDSIMGLIGNTPLMRIKSLSEATGCEILGKAEFLNPGGSPKDRVALNIINKAEEKGLIKPNTGCTIFEGTTGSTGISIAMVSRAKGYNAWIVVPDDQAEEKYQLLEKLGATVEKVRPVGIVDKRQYVNLAQSRAQEFGKIKKEKSFENNGDDKQGDNDNDDDNNKGSGYFADQFENLANFEAHYKGTGPEIFKQTNGKIDAFIAGAGTGGTISGISRYLKPLIPNLKIYLVDPPGSGLYNKVKYNIMYSSSEKEGKRRRHQVDTIVEGVGLNRITENFNMSQGLIDDAINVTDEEAVTMARYLVREEGLFLGSSSAINCVGCVRIARKLGPGHRIVTMLNDSGQRHLTKFWNDEYLKQHNIIPKEGEGLSFIE</sequence>
<evidence type="ECO:0000256" key="1">
    <source>
        <dbReference type="ARBA" id="ARBA00001933"/>
    </source>
</evidence>
<gene>
    <name evidence="17" type="ORF">Glove_166g96</name>
</gene>
<dbReference type="GO" id="GO:0004124">
    <property type="term" value="F:cysteine synthase activity"/>
    <property type="evidence" value="ECO:0007669"/>
    <property type="project" value="UniProtKB-EC"/>
</dbReference>
<evidence type="ECO:0000256" key="3">
    <source>
        <dbReference type="ARBA" id="ARBA00007103"/>
    </source>
</evidence>
<organism evidence="17 18">
    <name type="scientific">Diversispora epigaea</name>
    <dbReference type="NCBI Taxonomy" id="1348612"/>
    <lineage>
        <taxon>Eukaryota</taxon>
        <taxon>Fungi</taxon>
        <taxon>Fungi incertae sedis</taxon>
        <taxon>Mucoromycota</taxon>
        <taxon>Glomeromycotina</taxon>
        <taxon>Glomeromycetes</taxon>
        <taxon>Diversisporales</taxon>
        <taxon>Diversisporaceae</taxon>
        <taxon>Diversispora</taxon>
    </lineage>
</organism>
<dbReference type="CDD" id="cd01561">
    <property type="entry name" value="CBS_like"/>
    <property type="match status" value="1"/>
</dbReference>
<evidence type="ECO:0000256" key="15">
    <source>
        <dbReference type="SAM" id="Phobius"/>
    </source>
</evidence>
<keyword evidence="6 15" id="KW-0812">Transmembrane</keyword>
<dbReference type="InterPro" id="IPR050214">
    <property type="entry name" value="Cys_Synth/Cystath_Beta-Synth"/>
</dbReference>
<evidence type="ECO:0000256" key="8">
    <source>
        <dbReference type="ARBA" id="ARBA00022898"/>
    </source>
</evidence>
<dbReference type="OrthoDB" id="10259545at2759"/>